<dbReference type="PANTHER" id="PTHR10908:SF0">
    <property type="entry name" value="SEROTONIN N-ACETYLTRANSFERASE"/>
    <property type="match status" value="1"/>
</dbReference>
<dbReference type="InterPro" id="IPR000182">
    <property type="entry name" value="GNAT_dom"/>
</dbReference>
<accession>A0ABR5PB86</accession>
<dbReference type="EMBL" id="AZEI01000082">
    <property type="protein sequence ID" value="KRL14931.1"/>
    <property type="molecule type" value="Genomic_DNA"/>
</dbReference>
<gene>
    <name evidence="4" type="ORF">FD12_GL000971</name>
</gene>
<keyword evidence="5" id="KW-1185">Reference proteome</keyword>
<evidence type="ECO:0000256" key="1">
    <source>
        <dbReference type="ARBA" id="ARBA00022679"/>
    </source>
</evidence>
<keyword evidence="2" id="KW-0012">Acyltransferase</keyword>
<dbReference type="Pfam" id="PF13508">
    <property type="entry name" value="Acetyltransf_7"/>
    <property type="match status" value="1"/>
</dbReference>
<name>A0ABR5PB86_9LACO</name>
<comment type="caution">
    <text evidence="4">The sequence shown here is derived from an EMBL/GenBank/DDBJ whole genome shotgun (WGS) entry which is preliminary data.</text>
</comment>
<keyword evidence="1" id="KW-0808">Transferase</keyword>
<dbReference type="InterPro" id="IPR051635">
    <property type="entry name" value="SNAT-like"/>
</dbReference>
<dbReference type="InterPro" id="IPR016181">
    <property type="entry name" value="Acyl_CoA_acyltransferase"/>
</dbReference>
<evidence type="ECO:0000259" key="3">
    <source>
        <dbReference type="PROSITE" id="PS51186"/>
    </source>
</evidence>
<evidence type="ECO:0000313" key="5">
    <source>
        <dbReference type="Proteomes" id="UP000051977"/>
    </source>
</evidence>
<sequence>MELFTLKITYQSAKLSQLPEIMVIEQTGFSPAEAATEAAMENRIKLYPDTFIVANAKDKVAGYIVGPAYHRRYLADDLFETSHPNSSTDEYQTVLSLVVHPAFQGLGIGGKLLDELAMVAKVQGRKAVTLTCLKELIPFYERHGYVNEGVSASDHAGETWYNMVRELRP</sequence>
<proteinExistence type="predicted"/>
<organism evidence="4 5">
    <name type="scientific">Lentilactobacillus rapi DSM 19907 = JCM 15042</name>
    <dbReference type="NCBI Taxonomy" id="1423795"/>
    <lineage>
        <taxon>Bacteria</taxon>
        <taxon>Bacillati</taxon>
        <taxon>Bacillota</taxon>
        <taxon>Bacilli</taxon>
        <taxon>Lactobacillales</taxon>
        <taxon>Lactobacillaceae</taxon>
        <taxon>Lentilactobacillus</taxon>
    </lineage>
</organism>
<dbReference type="PANTHER" id="PTHR10908">
    <property type="entry name" value="SEROTONIN N-ACETYLTRANSFERASE"/>
    <property type="match status" value="1"/>
</dbReference>
<dbReference type="CDD" id="cd04301">
    <property type="entry name" value="NAT_SF"/>
    <property type="match status" value="1"/>
</dbReference>
<evidence type="ECO:0000256" key="2">
    <source>
        <dbReference type="ARBA" id="ARBA00023315"/>
    </source>
</evidence>
<protein>
    <submittedName>
        <fullName evidence="4">Acetyltransferase, GNAT family</fullName>
    </submittedName>
</protein>
<evidence type="ECO:0000313" key="4">
    <source>
        <dbReference type="EMBL" id="KRL14931.1"/>
    </source>
</evidence>
<dbReference type="PROSITE" id="PS51186">
    <property type="entry name" value="GNAT"/>
    <property type="match status" value="1"/>
</dbReference>
<feature type="domain" description="N-acetyltransferase" evidence="3">
    <location>
        <begin position="8"/>
        <end position="168"/>
    </location>
</feature>
<dbReference type="Proteomes" id="UP000051977">
    <property type="component" value="Unassembled WGS sequence"/>
</dbReference>
<dbReference type="Gene3D" id="3.40.630.30">
    <property type="match status" value="1"/>
</dbReference>
<dbReference type="SUPFAM" id="SSF55729">
    <property type="entry name" value="Acyl-CoA N-acyltransferases (Nat)"/>
    <property type="match status" value="1"/>
</dbReference>
<reference evidence="4 5" key="1">
    <citation type="journal article" date="2015" name="Genome Announc.">
        <title>Expanding the biotechnology potential of lactobacilli through comparative genomics of 213 strains and associated genera.</title>
        <authorList>
            <person name="Sun Z."/>
            <person name="Harris H.M."/>
            <person name="McCann A."/>
            <person name="Guo C."/>
            <person name="Argimon S."/>
            <person name="Zhang W."/>
            <person name="Yang X."/>
            <person name="Jeffery I.B."/>
            <person name="Cooney J.C."/>
            <person name="Kagawa T.F."/>
            <person name="Liu W."/>
            <person name="Song Y."/>
            <person name="Salvetti E."/>
            <person name="Wrobel A."/>
            <person name="Rasinkangas P."/>
            <person name="Parkhill J."/>
            <person name="Rea M.C."/>
            <person name="O'Sullivan O."/>
            <person name="Ritari J."/>
            <person name="Douillard F.P."/>
            <person name="Paul Ross R."/>
            <person name="Yang R."/>
            <person name="Briner A.E."/>
            <person name="Felis G.E."/>
            <person name="de Vos W.M."/>
            <person name="Barrangou R."/>
            <person name="Klaenhammer T.R."/>
            <person name="Caufield P.W."/>
            <person name="Cui Y."/>
            <person name="Zhang H."/>
            <person name="O'Toole P.W."/>
        </authorList>
    </citation>
    <scope>NUCLEOTIDE SEQUENCE [LARGE SCALE GENOMIC DNA]</scope>
    <source>
        <strain evidence="4 5">DSM 19907</strain>
    </source>
</reference>